<dbReference type="InterPro" id="IPR007751">
    <property type="entry name" value="DUF676_lipase-like"/>
</dbReference>
<keyword evidence="2" id="KW-0812">Transmembrane</keyword>
<dbReference type="OrthoDB" id="273452at2759"/>
<dbReference type="Proteomes" id="UP000242180">
    <property type="component" value="Unassembled WGS sequence"/>
</dbReference>
<dbReference type="Pfam" id="PF05057">
    <property type="entry name" value="DUF676"/>
    <property type="match status" value="1"/>
</dbReference>
<sequence length="329" mass="36932">MAGYSMGGLMLRYAIGVLGKAGFFDQVEPLLFVSLATPHLGACHPPSTLFGRGYDYLCSRVLSRTGEQLQLLDTFDSKLPILAVLADPNREYFQYLAQFKARRVYANIVNDRTVPYCSAALEAQDDFHDGIQHLAISCDTTYPSIVADVHPADSKQKQKKKKKNKNFYQKLKRFGKKTLRFTIYATAPLWFPPAAVLVLSFIGIQCLLSRLRLAMLDPDRPFETVSTASSQDERQYLLGTTTASWSPQQKDDEKQPFRSDRQPLTSIQLDMLHDLCQLEWDRVLVCIDSLNAHASMVCREKAFTNHGGRAAVRHFVDTTLASLSLASLS</sequence>
<dbReference type="AlphaFoldDB" id="A0A1X2HQK9"/>
<accession>A0A1X2HQK9</accession>
<gene>
    <name evidence="4" type="ORF">BCR43DRAFT_487314</name>
</gene>
<protein>
    <submittedName>
        <fullName evidence="4">Putative serine esterase-domain-containing protein</fullName>
    </submittedName>
</protein>
<evidence type="ECO:0000313" key="4">
    <source>
        <dbReference type="EMBL" id="ORZ01675.1"/>
    </source>
</evidence>
<feature type="domain" description="DUF676" evidence="3">
    <location>
        <begin position="2"/>
        <end position="118"/>
    </location>
</feature>
<evidence type="ECO:0000256" key="1">
    <source>
        <dbReference type="ARBA" id="ARBA00007920"/>
    </source>
</evidence>
<dbReference type="EMBL" id="MCGN01000002">
    <property type="protein sequence ID" value="ORZ01675.1"/>
    <property type="molecule type" value="Genomic_DNA"/>
</dbReference>
<evidence type="ECO:0000256" key="2">
    <source>
        <dbReference type="SAM" id="Phobius"/>
    </source>
</evidence>
<evidence type="ECO:0000313" key="5">
    <source>
        <dbReference type="Proteomes" id="UP000242180"/>
    </source>
</evidence>
<name>A0A1X2HQK9_SYNRA</name>
<keyword evidence="5" id="KW-1185">Reference proteome</keyword>
<proteinExistence type="inferred from homology"/>
<dbReference type="Gene3D" id="3.40.50.1820">
    <property type="entry name" value="alpha/beta hydrolase"/>
    <property type="match status" value="1"/>
</dbReference>
<dbReference type="PANTHER" id="PTHR12482:SF62">
    <property type="entry name" value="LIPASE ROG1-RELATED"/>
    <property type="match status" value="1"/>
</dbReference>
<evidence type="ECO:0000259" key="3">
    <source>
        <dbReference type="Pfam" id="PF05057"/>
    </source>
</evidence>
<comment type="caution">
    <text evidence="4">The sequence shown here is derived from an EMBL/GenBank/DDBJ whole genome shotgun (WGS) entry which is preliminary data.</text>
</comment>
<dbReference type="SUPFAM" id="SSF53474">
    <property type="entry name" value="alpha/beta-Hydrolases"/>
    <property type="match status" value="1"/>
</dbReference>
<reference evidence="4 5" key="1">
    <citation type="submission" date="2016-07" db="EMBL/GenBank/DDBJ databases">
        <title>Pervasive Adenine N6-methylation of Active Genes in Fungi.</title>
        <authorList>
            <consortium name="DOE Joint Genome Institute"/>
            <person name="Mondo S.J."/>
            <person name="Dannebaum R.O."/>
            <person name="Kuo R.C."/>
            <person name="Labutti K."/>
            <person name="Haridas S."/>
            <person name="Kuo A."/>
            <person name="Salamov A."/>
            <person name="Ahrendt S.R."/>
            <person name="Lipzen A."/>
            <person name="Sullivan W."/>
            <person name="Andreopoulos W.B."/>
            <person name="Clum A."/>
            <person name="Lindquist E."/>
            <person name="Daum C."/>
            <person name="Ramamoorthy G.K."/>
            <person name="Gryganskyi A."/>
            <person name="Culley D."/>
            <person name="Magnuson J.K."/>
            <person name="James T.Y."/>
            <person name="O'Malley M.A."/>
            <person name="Stajich J.E."/>
            <person name="Spatafora J.W."/>
            <person name="Visel A."/>
            <person name="Grigoriev I.V."/>
        </authorList>
    </citation>
    <scope>NUCLEOTIDE SEQUENCE [LARGE SCALE GENOMIC DNA]</scope>
    <source>
        <strain evidence="4 5">NRRL 2496</strain>
    </source>
</reference>
<dbReference type="PANTHER" id="PTHR12482">
    <property type="entry name" value="LIPASE ROG1-RELATED-RELATED"/>
    <property type="match status" value="1"/>
</dbReference>
<feature type="transmembrane region" description="Helical" evidence="2">
    <location>
        <begin position="181"/>
        <end position="204"/>
    </location>
</feature>
<organism evidence="4 5">
    <name type="scientific">Syncephalastrum racemosum</name>
    <name type="common">Filamentous fungus</name>
    <dbReference type="NCBI Taxonomy" id="13706"/>
    <lineage>
        <taxon>Eukaryota</taxon>
        <taxon>Fungi</taxon>
        <taxon>Fungi incertae sedis</taxon>
        <taxon>Mucoromycota</taxon>
        <taxon>Mucoromycotina</taxon>
        <taxon>Mucoromycetes</taxon>
        <taxon>Mucorales</taxon>
        <taxon>Syncephalastraceae</taxon>
        <taxon>Syncephalastrum</taxon>
    </lineage>
</organism>
<dbReference type="InterPro" id="IPR044294">
    <property type="entry name" value="Lipase-like"/>
</dbReference>
<comment type="similarity">
    <text evidence="1">Belongs to the putative lipase ROG1 family.</text>
</comment>
<dbReference type="InterPro" id="IPR029058">
    <property type="entry name" value="AB_hydrolase_fold"/>
</dbReference>
<dbReference type="InParanoid" id="A0A1X2HQK9"/>
<keyword evidence="2" id="KW-1133">Transmembrane helix</keyword>
<keyword evidence="2" id="KW-0472">Membrane</keyword>